<dbReference type="EMBL" id="ACFU01000022">
    <property type="protein sequence ID" value="EEF13346.1"/>
    <property type="molecule type" value="Genomic_DNA"/>
</dbReference>
<proteinExistence type="predicted"/>
<organism evidence="1 2">
    <name type="scientific">Campylobacter rectus RM3267</name>
    <dbReference type="NCBI Taxonomy" id="553218"/>
    <lineage>
        <taxon>Bacteria</taxon>
        <taxon>Pseudomonadati</taxon>
        <taxon>Campylobacterota</taxon>
        <taxon>Epsilonproteobacteria</taxon>
        <taxon>Campylobacterales</taxon>
        <taxon>Campylobacteraceae</taxon>
        <taxon>Campylobacter</taxon>
    </lineage>
</organism>
<protein>
    <submittedName>
        <fullName evidence="1">Uncharacterized protein</fullName>
    </submittedName>
</protein>
<dbReference type="AlphaFoldDB" id="B9D3R7"/>
<sequence length="37" mass="4418">MVKFKSKFKNPRLNLTFKRGFYKGRLNCRHFGPGCQI</sequence>
<gene>
    <name evidence="1" type="ORF">CAMRE0001_2531</name>
</gene>
<reference evidence="1 2" key="1">
    <citation type="submission" date="2008-08" db="EMBL/GenBank/DDBJ databases">
        <authorList>
            <person name="Madupu R."/>
            <person name="Durkin A.S."/>
            <person name="Torralba M."/>
            <person name="Methe B."/>
            <person name="Sutton G.G."/>
            <person name="Strausberg R.L."/>
            <person name="Nelson K.E."/>
        </authorList>
    </citation>
    <scope>NUCLEOTIDE SEQUENCE [LARGE SCALE GENOMIC DNA]</scope>
    <source>
        <strain evidence="1 2">RM3267</strain>
    </source>
</reference>
<name>B9D3R7_CAMRE</name>
<evidence type="ECO:0000313" key="1">
    <source>
        <dbReference type="EMBL" id="EEF13346.1"/>
    </source>
</evidence>
<keyword evidence="2" id="KW-1185">Reference proteome</keyword>
<evidence type="ECO:0000313" key="2">
    <source>
        <dbReference type="Proteomes" id="UP000003082"/>
    </source>
</evidence>
<accession>B9D3R7</accession>
<comment type="caution">
    <text evidence="1">The sequence shown here is derived from an EMBL/GenBank/DDBJ whole genome shotgun (WGS) entry which is preliminary data.</text>
</comment>
<dbReference type="Proteomes" id="UP000003082">
    <property type="component" value="Unassembled WGS sequence"/>
</dbReference>